<evidence type="ECO:0000313" key="2">
    <source>
        <dbReference type="EMBL" id="KAK0724184.1"/>
    </source>
</evidence>
<organism evidence="2 3">
    <name type="scientific">Lasiosphaeris hirsuta</name>
    <dbReference type="NCBI Taxonomy" id="260670"/>
    <lineage>
        <taxon>Eukaryota</taxon>
        <taxon>Fungi</taxon>
        <taxon>Dikarya</taxon>
        <taxon>Ascomycota</taxon>
        <taxon>Pezizomycotina</taxon>
        <taxon>Sordariomycetes</taxon>
        <taxon>Sordariomycetidae</taxon>
        <taxon>Sordariales</taxon>
        <taxon>Lasiosphaeriaceae</taxon>
        <taxon>Lasiosphaeris</taxon>
    </lineage>
</organism>
<sequence length="410" mass="44757">MGTQQPQNSRKWLKCLANGLAIALCLCPAAHLIDTPSKDDLKSAAQEIRMKRKAKSKARLAQWQSKPSAPKNQRRNQPLTAQESMAVQGPSIREPAIPQLKTQELSAEELTASQKDEYIRQWAMEALDAARLASDAAETDNANGSTNKATASNSAAKCEKKTASSNITSKADDTKKSGKATGFKRLSQKDPQSPAQKPDNSPFPQQHKSHDGENRQKQQIGKKGGHPKQEKKPRIVSPEMFQERWLDPTRAVPAQFTRPTHVGDAAQDRKTGPPPNQKPTIFTPDNSDCSFSSAPKPRGVPLSQSAGDMAGKEELPPNVYLLDTKIDDVGISHKIPRNFPLASDNHARMPVGLRSPPAPKRRGRSLSTTQASACGSGASDRAVVMTPNSPTMEERRLAAQFRQSDWECIV</sequence>
<feature type="compositionally biased region" description="Polar residues" evidence="1">
    <location>
        <begin position="189"/>
        <end position="206"/>
    </location>
</feature>
<gene>
    <name evidence="2" type="ORF">B0H67DRAFT_550023</name>
</gene>
<feature type="compositionally biased region" description="Polar residues" evidence="1">
    <location>
        <begin position="278"/>
        <end position="293"/>
    </location>
</feature>
<dbReference type="EMBL" id="JAUKUA010000002">
    <property type="protein sequence ID" value="KAK0724184.1"/>
    <property type="molecule type" value="Genomic_DNA"/>
</dbReference>
<feature type="region of interest" description="Disordered" evidence="1">
    <location>
        <begin position="49"/>
        <end position="93"/>
    </location>
</feature>
<feature type="compositionally biased region" description="Polar residues" evidence="1">
    <location>
        <begin position="62"/>
        <end position="85"/>
    </location>
</feature>
<protein>
    <submittedName>
        <fullName evidence="2">Uncharacterized protein</fullName>
    </submittedName>
</protein>
<reference evidence="2" key="1">
    <citation type="submission" date="2023-06" db="EMBL/GenBank/DDBJ databases">
        <title>Genome-scale phylogeny and comparative genomics of the fungal order Sordariales.</title>
        <authorList>
            <consortium name="Lawrence Berkeley National Laboratory"/>
            <person name="Hensen N."/>
            <person name="Bonometti L."/>
            <person name="Westerberg I."/>
            <person name="Brannstrom I.O."/>
            <person name="Guillou S."/>
            <person name="Cros-Aarteil S."/>
            <person name="Calhoun S."/>
            <person name="Haridas S."/>
            <person name="Kuo A."/>
            <person name="Mondo S."/>
            <person name="Pangilinan J."/>
            <person name="Riley R."/>
            <person name="Labutti K."/>
            <person name="Andreopoulos B."/>
            <person name="Lipzen A."/>
            <person name="Chen C."/>
            <person name="Yanf M."/>
            <person name="Daum C."/>
            <person name="Ng V."/>
            <person name="Clum A."/>
            <person name="Steindorff A."/>
            <person name="Ohm R."/>
            <person name="Martin F."/>
            <person name="Silar P."/>
            <person name="Natvig D."/>
            <person name="Lalanne C."/>
            <person name="Gautier V."/>
            <person name="Ament-Velasquez S.L."/>
            <person name="Kruys A."/>
            <person name="Hutchinson M.I."/>
            <person name="Powell A.J."/>
            <person name="Barry K."/>
            <person name="Miller A.N."/>
            <person name="Grigoriev I.V."/>
            <person name="Debuchy R."/>
            <person name="Gladieux P."/>
            <person name="Thoren M.H."/>
            <person name="Johannesson H."/>
        </authorList>
    </citation>
    <scope>NUCLEOTIDE SEQUENCE</scope>
    <source>
        <strain evidence="2">SMH4607-1</strain>
    </source>
</reference>
<feature type="compositionally biased region" description="Low complexity" evidence="1">
    <location>
        <begin position="137"/>
        <end position="156"/>
    </location>
</feature>
<dbReference type="Proteomes" id="UP001172102">
    <property type="component" value="Unassembled WGS sequence"/>
</dbReference>
<evidence type="ECO:0000313" key="3">
    <source>
        <dbReference type="Proteomes" id="UP001172102"/>
    </source>
</evidence>
<feature type="region of interest" description="Disordered" evidence="1">
    <location>
        <begin position="137"/>
        <end position="312"/>
    </location>
</feature>
<keyword evidence="3" id="KW-1185">Reference proteome</keyword>
<feature type="region of interest" description="Disordered" evidence="1">
    <location>
        <begin position="342"/>
        <end position="381"/>
    </location>
</feature>
<proteinExistence type="predicted"/>
<dbReference type="AlphaFoldDB" id="A0AA40AY91"/>
<accession>A0AA40AY91</accession>
<name>A0AA40AY91_9PEZI</name>
<evidence type="ECO:0000256" key="1">
    <source>
        <dbReference type="SAM" id="MobiDB-lite"/>
    </source>
</evidence>
<comment type="caution">
    <text evidence="2">The sequence shown here is derived from an EMBL/GenBank/DDBJ whole genome shotgun (WGS) entry which is preliminary data.</text>
</comment>